<comment type="caution">
    <text evidence="2">The sequence shown here is derived from an EMBL/GenBank/DDBJ whole genome shotgun (WGS) entry which is preliminary data.</text>
</comment>
<dbReference type="AlphaFoldDB" id="A0AAV9LJR8"/>
<evidence type="ECO:0000256" key="1">
    <source>
        <dbReference type="SAM" id="MobiDB-lite"/>
    </source>
</evidence>
<evidence type="ECO:0000313" key="3">
    <source>
        <dbReference type="Proteomes" id="UP001311915"/>
    </source>
</evidence>
<organism evidence="2 3">
    <name type="scientific">Solanum pinnatisectum</name>
    <name type="common">tansyleaf nightshade</name>
    <dbReference type="NCBI Taxonomy" id="50273"/>
    <lineage>
        <taxon>Eukaryota</taxon>
        <taxon>Viridiplantae</taxon>
        <taxon>Streptophyta</taxon>
        <taxon>Embryophyta</taxon>
        <taxon>Tracheophyta</taxon>
        <taxon>Spermatophyta</taxon>
        <taxon>Magnoliopsida</taxon>
        <taxon>eudicotyledons</taxon>
        <taxon>Gunneridae</taxon>
        <taxon>Pentapetalae</taxon>
        <taxon>asterids</taxon>
        <taxon>lamiids</taxon>
        <taxon>Solanales</taxon>
        <taxon>Solanaceae</taxon>
        <taxon>Solanoideae</taxon>
        <taxon>Solaneae</taxon>
        <taxon>Solanum</taxon>
    </lineage>
</organism>
<accession>A0AAV9LJR8</accession>
<proteinExistence type="predicted"/>
<protein>
    <submittedName>
        <fullName evidence="2">Uncharacterized protein</fullName>
    </submittedName>
</protein>
<keyword evidence="3" id="KW-1185">Reference proteome</keyword>
<dbReference type="Proteomes" id="UP001311915">
    <property type="component" value="Unassembled WGS sequence"/>
</dbReference>
<gene>
    <name evidence="2" type="ORF">R3W88_030873</name>
</gene>
<sequence>MDQTRTNQGPFPKFKNQKSFPFKERHHFLKFRPIPKEEKANRRLRSTPSSLDATWINPTAPRTEMQLAGAFAALHCCSEEDDEKQRTAVPGTRFLAP</sequence>
<dbReference type="EMBL" id="JAWPEI010000005">
    <property type="protein sequence ID" value="KAK4725956.1"/>
    <property type="molecule type" value="Genomic_DNA"/>
</dbReference>
<name>A0AAV9LJR8_9SOLN</name>
<feature type="region of interest" description="Disordered" evidence="1">
    <location>
        <begin position="36"/>
        <end position="56"/>
    </location>
</feature>
<reference evidence="2 3" key="1">
    <citation type="submission" date="2023-10" db="EMBL/GenBank/DDBJ databases">
        <title>Genome-Wide Identification Analysis in wild type Solanum Pinnatisectum Reveals Some Genes Defensing Phytophthora Infestans.</title>
        <authorList>
            <person name="Sun C."/>
        </authorList>
    </citation>
    <scope>NUCLEOTIDE SEQUENCE [LARGE SCALE GENOMIC DNA]</scope>
    <source>
        <strain evidence="2">LQN</strain>
        <tissue evidence="2">Leaf</tissue>
    </source>
</reference>
<evidence type="ECO:0000313" key="2">
    <source>
        <dbReference type="EMBL" id="KAK4725956.1"/>
    </source>
</evidence>